<evidence type="ECO:0000256" key="1">
    <source>
        <dbReference type="ARBA" id="ARBA00023125"/>
    </source>
</evidence>
<reference evidence="4 5" key="1">
    <citation type="submission" date="2021-01" db="EMBL/GenBank/DDBJ databases">
        <title>Azospirillum sp. YIM DDC1 draft genome.</title>
        <authorList>
            <person name="Wang Y.-X."/>
        </authorList>
    </citation>
    <scope>NUCLEOTIDE SEQUENCE [LARGE SCALE GENOMIC DNA]</scope>
    <source>
        <strain evidence="4 5">YIM DDC1</strain>
    </source>
</reference>
<dbReference type="PRINTS" id="PR00455">
    <property type="entry name" value="HTHTETR"/>
</dbReference>
<dbReference type="InterPro" id="IPR001647">
    <property type="entry name" value="HTH_TetR"/>
</dbReference>
<evidence type="ECO:0000259" key="3">
    <source>
        <dbReference type="PROSITE" id="PS50977"/>
    </source>
</evidence>
<evidence type="ECO:0000313" key="5">
    <source>
        <dbReference type="Proteomes" id="UP000654452"/>
    </source>
</evidence>
<organism evidence="4 5">
    <name type="scientific">Azospirillum aestuarii</name>
    <dbReference type="NCBI Taxonomy" id="2802052"/>
    <lineage>
        <taxon>Bacteria</taxon>
        <taxon>Pseudomonadati</taxon>
        <taxon>Pseudomonadota</taxon>
        <taxon>Alphaproteobacteria</taxon>
        <taxon>Rhodospirillales</taxon>
        <taxon>Azospirillaceae</taxon>
        <taxon>Azospirillum</taxon>
    </lineage>
</organism>
<gene>
    <name evidence="4" type="ORF">JJL56_18545</name>
</gene>
<feature type="domain" description="HTH tetR-type" evidence="3">
    <location>
        <begin position="21"/>
        <end position="81"/>
    </location>
</feature>
<comment type="caution">
    <text evidence="4">The sequence shown here is derived from an EMBL/GenBank/DDBJ whole genome shotgun (WGS) entry which is preliminary data.</text>
</comment>
<evidence type="ECO:0000313" key="4">
    <source>
        <dbReference type="EMBL" id="MBK4720867.1"/>
    </source>
</evidence>
<feature type="DNA-binding region" description="H-T-H motif" evidence="2">
    <location>
        <begin position="44"/>
        <end position="63"/>
    </location>
</feature>
<dbReference type="InterPro" id="IPR050624">
    <property type="entry name" value="HTH-type_Tx_Regulator"/>
</dbReference>
<dbReference type="PANTHER" id="PTHR43479:SF11">
    <property type="entry name" value="ACREF_ENVCD OPERON REPRESSOR-RELATED"/>
    <property type="match status" value="1"/>
</dbReference>
<dbReference type="Gene3D" id="1.10.357.10">
    <property type="entry name" value="Tetracycline Repressor, domain 2"/>
    <property type="match status" value="1"/>
</dbReference>
<keyword evidence="5" id="KW-1185">Reference proteome</keyword>
<dbReference type="Proteomes" id="UP000654452">
    <property type="component" value="Unassembled WGS sequence"/>
</dbReference>
<dbReference type="Pfam" id="PF00440">
    <property type="entry name" value="TetR_N"/>
    <property type="match status" value="1"/>
</dbReference>
<dbReference type="SUPFAM" id="SSF46689">
    <property type="entry name" value="Homeodomain-like"/>
    <property type="match status" value="1"/>
</dbReference>
<proteinExistence type="predicted"/>
<dbReference type="InterPro" id="IPR009057">
    <property type="entry name" value="Homeodomain-like_sf"/>
</dbReference>
<dbReference type="PROSITE" id="PS50977">
    <property type="entry name" value="HTH_TETR_2"/>
    <property type="match status" value="1"/>
</dbReference>
<keyword evidence="1 2" id="KW-0238">DNA-binding</keyword>
<dbReference type="EMBL" id="JAEPIV010000010">
    <property type="protein sequence ID" value="MBK4720867.1"/>
    <property type="molecule type" value="Genomic_DNA"/>
</dbReference>
<accession>A0ABS1I1A9</accession>
<evidence type="ECO:0000256" key="2">
    <source>
        <dbReference type="PROSITE-ProRule" id="PRU00335"/>
    </source>
</evidence>
<protein>
    <submittedName>
        <fullName evidence="4">TetR/AcrR family transcriptional regulator</fullName>
    </submittedName>
</protein>
<dbReference type="PANTHER" id="PTHR43479">
    <property type="entry name" value="ACREF/ENVCD OPERON REPRESSOR-RELATED"/>
    <property type="match status" value="1"/>
</dbReference>
<sequence>MQAMAAMGRTAGKKTRVQRSEEVRDALFQAAAEVVGEYGYIDASITRITQRANLAQGTFYNYFASRQEIFDELLPVLGAKMLAHIRQQASGARTFLEKEEQSFRAFFSFLKRMPYFLRILNEAEIFAPKAHRQHFHNITGGYMRFLRNARKNGEIANLGDEALEPLVYMLIATRGYLALRYTDENGVVNLPEEAVRMYLQLLAKGLLSREPPVSAGSGPLG</sequence>
<name>A0ABS1I1A9_9PROT</name>